<name>A0A1F5BW41_9BACT</name>
<comment type="function">
    <text evidence="1 5">PPIases accelerate the folding of proteins. It catalyzes the cis-trans isomerization of proline imidic peptide bonds in oligopeptides.</text>
</comment>
<feature type="domain" description="PPIase cyclophilin-type" evidence="6">
    <location>
        <begin position="14"/>
        <end position="162"/>
    </location>
</feature>
<dbReference type="PIRSF" id="PIRSF001467">
    <property type="entry name" value="Peptidylpro_ismrse"/>
    <property type="match status" value="1"/>
</dbReference>
<evidence type="ECO:0000256" key="5">
    <source>
        <dbReference type="RuleBase" id="RU363019"/>
    </source>
</evidence>
<protein>
    <recommendedName>
        <fullName evidence="5">Peptidyl-prolyl cis-trans isomerase</fullName>
        <shortName evidence="5">PPIase</shortName>
        <ecNumber evidence="5">5.2.1.8</ecNumber>
    </recommendedName>
</protein>
<comment type="similarity">
    <text evidence="2 5">Belongs to the cyclophilin-type PPIase family.</text>
</comment>
<dbReference type="InterPro" id="IPR024936">
    <property type="entry name" value="Cyclophilin-type_PPIase"/>
</dbReference>
<comment type="catalytic activity">
    <reaction evidence="5">
        <text>[protein]-peptidylproline (omega=180) = [protein]-peptidylproline (omega=0)</text>
        <dbReference type="Rhea" id="RHEA:16237"/>
        <dbReference type="Rhea" id="RHEA-COMP:10747"/>
        <dbReference type="Rhea" id="RHEA-COMP:10748"/>
        <dbReference type="ChEBI" id="CHEBI:83833"/>
        <dbReference type="ChEBI" id="CHEBI:83834"/>
        <dbReference type="EC" id="5.2.1.8"/>
    </reaction>
</comment>
<evidence type="ECO:0000259" key="6">
    <source>
        <dbReference type="PROSITE" id="PS50072"/>
    </source>
</evidence>
<dbReference type="CDD" id="cd00317">
    <property type="entry name" value="cyclophilin"/>
    <property type="match status" value="1"/>
</dbReference>
<evidence type="ECO:0000313" key="8">
    <source>
        <dbReference type="Proteomes" id="UP000176650"/>
    </source>
</evidence>
<dbReference type="InterPro" id="IPR029000">
    <property type="entry name" value="Cyclophilin-like_dom_sf"/>
</dbReference>
<dbReference type="Proteomes" id="UP000176650">
    <property type="component" value="Unassembled WGS sequence"/>
</dbReference>
<gene>
    <name evidence="7" type="ORF">A2988_02905</name>
</gene>
<dbReference type="SUPFAM" id="SSF50891">
    <property type="entry name" value="Cyclophilin-like"/>
    <property type="match status" value="1"/>
</dbReference>
<dbReference type="InterPro" id="IPR044665">
    <property type="entry name" value="E_coli_cyclophilin_A-like"/>
</dbReference>
<sequence length="172" mass="18256">MNEEATANQNQPVSGDSAVIETSKGTITVKLRPDAAPKTVQNFLGLVNKKFYDGLTFHRVEPGFVIQGGDPKGDGTGGSGVSIPLEIKCKDGTMTEGGVAPSSCEPLLKHADGAIAMARTNDPNSATSQFYITNGAQAFLDRNYAVFGYVTEGMDVVRTIQKGDIMKSVHMK</sequence>
<dbReference type="InterPro" id="IPR002130">
    <property type="entry name" value="Cyclophilin-type_PPIase_dom"/>
</dbReference>
<dbReference type="EC" id="5.2.1.8" evidence="5"/>
<evidence type="ECO:0000313" key="7">
    <source>
        <dbReference type="EMBL" id="OGD34827.1"/>
    </source>
</evidence>
<keyword evidence="3 5" id="KW-0697">Rotamase</keyword>
<accession>A0A1F5BW41</accession>
<dbReference type="PANTHER" id="PTHR43246">
    <property type="entry name" value="PEPTIDYL-PROLYL CIS-TRANS ISOMERASE CYP38, CHLOROPLASTIC"/>
    <property type="match status" value="1"/>
</dbReference>
<dbReference type="EMBL" id="MEYS01000001">
    <property type="protein sequence ID" value="OGD34827.1"/>
    <property type="molecule type" value="Genomic_DNA"/>
</dbReference>
<dbReference type="Pfam" id="PF00160">
    <property type="entry name" value="Pro_isomerase"/>
    <property type="match status" value="1"/>
</dbReference>
<proteinExistence type="inferred from homology"/>
<reference evidence="7 8" key="1">
    <citation type="journal article" date="2016" name="Nat. Commun.">
        <title>Thousands of microbial genomes shed light on interconnected biogeochemical processes in an aquifer system.</title>
        <authorList>
            <person name="Anantharaman K."/>
            <person name="Brown C.T."/>
            <person name="Hug L.A."/>
            <person name="Sharon I."/>
            <person name="Castelle C.J."/>
            <person name="Probst A.J."/>
            <person name="Thomas B.C."/>
            <person name="Singh A."/>
            <person name="Wilkins M.J."/>
            <person name="Karaoz U."/>
            <person name="Brodie E.L."/>
            <person name="Williams K.H."/>
            <person name="Hubbard S.S."/>
            <person name="Banfield J.F."/>
        </authorList>
    </citation>
    <scope>NUCLEOTIDE SEQUENCE [LARGE SCALE GENOMIC DNA]</scope>
</reference>
<evidence type="ECO:0000256" key="4">
    <source>
        <dbReference type="ARBA" id="ARBA00023235"/>
    </source>
</evidence>
<dbReference type="GO" id="GO:0003755">
    <property type="term" value="F:peptidyl-prolyl cis-trans isomerase activity"/>
    <property type="evidence" value="ECO:0007669"/>
    <property type="project" value="UniProtKB-UniRule"/>
</dbReference>
<dbReference type="PRINTS" id="PR00153">
    <property type="entry name" value="CSAPPISMRASE"/>
</dbReference>
<comment type="caution">
    <text evidence="7">The sequence shown here is derived from an EMBL/GenBank/DDBJ whole genome shotgun (WGS) entry which is preliminary data.</text>
</comment>
<dbReference type="AlphaFoldDB" id="A0A1F5BW41"/>
<dbReference type="Gene3D" id="2.40.100.10">
    <property type="entry name" value="Cyclophilin-like"/>
    <property type="match status" value="1"/>
</dbReference>
<evidence type="ECO:0000256" key="3">
    <source>
        <dbReference type="ARBA" id="ARBA00023110"/>
    </source>
</evidence>
<dbReference type="PROSITE" id="PS50072">
    <property type="entry name" value="CSA_PPIASE_2"/>
    <property type="match status" value="1"/>
</dbReference>
<evidence type="ECO:0000256" key="2">
    <source>
        <dbReference type="ARBA" id="ARBA00007365"/>
    </source>
</evidence>
<evidence type="ECO:0000256" key="1">
    <source>
        <dbReference type="ARBA" id="ARBA00002388"/>
    </source>
</evidence>
<keyword evidence="4 5" id="KW-0413">Isomerase</keyword>
<dbReference type="STRING" id="1797298.A2988_02905"/>
<organism evidence="7 8">
    <name type="scientific">Candidatus Azambacteria bacterium RIFCSPLOWO2_01_FULL_46_25</name>
    <dbReference type="NCBI Taxonomy" id="1797298"/>
    <lineage>
        <taxon>Bacteria</taxon>
        <taxon>Candidatus Azamiibacteriota</taxon>
    </lineage>
</organism>